<evidence type="ECO:0000313" key="2">
    <source>
        <dbReference type="EMBL" id="OHA79756.1"/>
    </source>
</evidence>
<evidence type="ECO:0000256" key="1">
    <source>
        <dbReference type="SAM" id="Phobius"/>
    </source>
</evidence>
<accession>A0A1G2S3V3</accession>
<dbReference type="EMBL" id="MHUS01000043">
    <property type="protein sequence ID" value="OHA79756.1"/>
    <property type="molecule type" value="Genomic_DNA"/>
</dbReference>
<dbReference type="AlphaFoldDB" id="A0A1G2S3V3"/>
<keyword evidence="1" id="KW-1133">Transmembrane helix</keyword>
<name>A0A1G2S3V3_9BACT</name>
<sequence>MDQLPLWNCRCRINVVGEGVGQIFKSLYFVMKWIKYIASVIILFVAVAVSLSGVVTIFENIVEPKLTGIIAGILTIVIGLYVGKVGLKIFRQEKFKFSKMEPLQKSVGE</sequence>
<dbReference type="Proteomes" id="UP000176997">
    <property type="component" value="Unassembled WGS sequence"/>
</dbReference>
<protein>
    <submittedName>
        <fullName evidence="2">Uncharacterized protein</fullName>
    </submittedName>
</protein>
<evidence type="ECO:0000313" key="3">
    <source>
        <dbReference type="Proteomes" id="UP000176997"/>
    </source>
</evidence>
<proteinExistence type="predicted"/>
<feature type="transmembrane region" description="Helical" evidence="1">
    <location>
        <begin position="33"/>
        <end position="57"/>
    </location>
</feature>
<dbReference type="STRING" id="1802723.A2675_04065"/>
<organism evidence="2 3">
    <name type="scientific">Candidatus Yonathbacteria bacterium RIFCSPHIGHO2_01_FULL_51_10</name>
    <dbReference type="NCBI Taxonomy" id="1802723"/>
    <lineage>
        <taxon>Bacteria</taxon>
        <taxon>Candidatus Yonathiibacteriota</taxon>
    </lineage>
</organism>
<keyword evidence="1" id="KW-0812">Transmembrane</keyword>
<reference evidence="2 3" key="1">
    <citation type="journal article" date="2016" name="Nat. Commun.">
        <title>Thousands of microbial genomes shed light on interconnected biogeochemical processes in an aquifer system.</title>
        <authorList>
            <person name="Anantharaman K."/>
            <person name="Brown C.T."/>
            <person name="Hug L.A."/>
            <person name="Sharon I."/>
            <person name="Castelle C.J."/>
            <person name="Probst A.J."/>
            <person name="Thomas B.C."/>
            <person name="Singh A."/>
            <person name="Wilkins M.J."/>
            <person name="Karaoz U."/>
            <person name="Brodie E.L."/>
            <person name="Williams K.H."/>
            <person name="Hubbard S.S."/>
            <person name="Banfield J.F."/>
        </authorList>
    </citation>
    <scope>NUCLEOTIDE SEQUENCE [LARGE SCALE GENOMIC DNA]</scope>
</reference>
<keyword evidence="1" id="KW-0472">Membrane</keyword>
<comment type="caution">
    <text evidence="2">The sequence shown here is derived from an EMBL/GenBank/DDBJ whole genome shotgun (WGS) entry which is preliminary data.</text>
</comment>
<feature type="transmembrane region" description="Helical" evidence="1">
    <location>
        <begin position="69"/>
        <end position="90"/>
    </location>
</feature>
<gene>
    <name evidence="2" type="ORF">A2675_04065</name>
</gene>